<organism evidence="1">
    <name type="scientific">Amphimedon queenslandica</name>
    <name type="common">Sponge</name>
    <dbReference type="NCBI Taxonomy" id="400682"/>
    <lineage>
        <taxon>Eukaryota</taxon>
        <taxon>Metazoa</taxon>
        <taxon>Porifera</taxon>
        <taxon>Demospongiae</taxon>
        <taxon>Heteroscleromorpha</taxon>
        <taxon>Haplosclerida</taxon>
        <taxon>Niphatidae</taxon>
        <taxon>Amphimedon</taxon>
    </lineage>
</organism>
<accession>A0A1X7TY43</accession>
<evidence type="ECO:0000313" key="1">
    <source>
        <dbReference type="EnsemblMetazoa" id="Aqu2.1.20212_001"/>
    </source>
</evidence>
<reference evidence="1" key="1">
    <citation type="submission" date="2017-05" db="UniProtKB">
        <authorList>
            <consortium name="EnsemblMetazoa"/>
        </authorList>
    </citation>
    <scope>IDENTIFICATION</scope>
</reference>
<protein>
    <submittedName>
        <fullName evidence="1">Uncharacterized protein</fullName>
    </submittedName>
</protein>
<dbReference type="AlphaFoldDB" id="A0A1X7TY43"/>
<proteinExistence type="predicted"/>
<dbReference type="InParanoid" id="A0A1X7TY43"/>
<name>A0A1X7TY43_AMPQE</name>
<dbReference type="EnsemblMetazoa" id="Aqu2.1.20212_001">
    <property type="protein sequence ID" value="Aqu2.1.20212_001"/>
    <property type="gene ID" value="Aqu2.1.20212"/>
</dbReference>
<sequence>MMDNHRAQYVLLKDNLFNKECTSYTTEPAQAINNSNRMLISGKLMIPGQLKNCALENICSGTDYKKPMKGDRTEGLATCEVVNS</sequence>